<evidence type="ECO:0000313" key="1">
    <source>
        <dbReference type="EMBL" id="OBR06511.1"/>
    </source>
</evidence>
<sequence>MPRRLKEAIDTGWTLVRSWISAIAAEASIVDAREAITMTRDDRRIAAAHRPFCILQSPKGVSECSASVRMRI</sequence>
<dbReference type="Proteomes" id="UP000092177">
    <property type="component" value="Unassembled WGS sequence"/>
</dbReference>
<dbReference type="AlphaFoldDB" id="A0A1B7Y3C3"/>
<proteinExistence type="predicted"/>
<dbReference type="KEGG" id="chig:CH63R_10631"/>
<dbReference type="RefSeq" id="XP_018155029.1">
    <property type="nucleotide sequence ID" value="XM_018305605.1"/>
</dbReference>
<dbReference type="VEuPathDB" id="FungiDB:CH63R_10631"/>
<evidence type="ECO:0000313" key="2">
    <source>
        <dbReference type="Proteomes" id="UP000092177"/>
    </source>
</evidence>
<dbReference type="EMBL" id="LTAN01000007">
    <property type="protein sequence ID" value="OBR06511.1"/>
    <property type="molecule type" value="Genomic_DNA"/>
</dbReference>
<protein>
    <submittedName>
        <fullName evidence="1">Uncharacterized protein</fullName>
    </submittedName>
</protein>
<accession>A0A1B7Y3C3</accession>
<organism evidence="1 2">
    <name type="scientific">Colletotrichum higginsianum (strain IMI 349063)</name>
    <name type="common">Crucifer anthracnose fungus</name>
    <dbReference type="NCBI Taxonomy" id="759273"/>
    <lineage>
        <taxon>Eukaryota</taxon>
        <taxon>Fungi</taxon>
        <taxon>Dikarya</taxon>
        <taxon>Ascomycota</taxon>
        <taxon>Pezizomycotina</taxon>
        <taxon>Sordariomycetes</taxon>
        <taxon>Hypocreomycetidae</taxon>
        <taxon>Glomerellales</taxon>
        <taxon>Glomerellaceae</taxon>
        <taxon>Colletotrichum</taxon>
        <taxon>Colletotrichum destructivum species complex</taxon>
    </lineage>
</organism>
<dbReference type="GeneID" id="28869712"/>
<reference evidence="2" key="1">
    <citation type="journal article" date="2017" name="BMC Genomics">
        <title>Gapless genome assembly of Colletotrichum higginsianum reveals chromosome structure and association of transposable elements with secondary metabolite gene clusters.</title>
        <authorList>
            <person name="Dallery J.-F."/>
            <person name="Lapalu N."/>
            <person name="Zampounis A."/>
            <person name="Pigne S."/>
            <person name="Luyten I."/>
            <person name="Amselem J."/>
            <person name="Wittenberg A.H.J."/>
            <person name="Zhou S."/>
            <person name="de Queiroz M.V."/>
            <person name="Robin G.P."/>
            <person name="Auger A."/>
            <person name="Hainaut M."/>
            <person name="Henrissat B."/>
            <person name="Kim K.-T."/>
            <person name="Lee Y.-H."/>
            <person name="Lespinet O."/>
            <person name="Schwartz D.C."/>
            <person name="Thon M.R."/>
            <person name="O'Connell R.J."/>
        </authorList>
    </citation>
    <scope>NUCLEOTIDE SEQUENCE [LARGE SCALE GENOMIC DNA]</scope>
    <source>
        <strain evidence="2">IMI 349063</strain>
    </source>
</reference>
<comment type="caution">
    <text evidence="1">The sequence shown here is derived from an EMBL/GenBank/DDBJ whole genome shotgun (WGS) entry which is preliminary data.</text>
</comment>
<name>A0A1B7Y3C3_COLHI</name>
<keyword evidence="2" id="KW-1185">Reference proteome</keyword>
<gene>
    <name evidence="1" type="ORF">CH63R_10631</name>
</gene>